<keyword evidence="2" id="KW-1185">Reference proteome</keyword>
<sequence length="83" mass="9061">MLRDGVHPNAFTISAVLKAYKGLKAISCGHLAHALAFKIGVQESSIYVENAFMDMYATCCDGLNHGRIVFDDITTKIDVSELL</sequence>
<evidence type="ECO:0000313" key="1">
    <source>
        <dbReference type="EMBL" id="KAL2325609.1"/>
    </source>
</evidence>
<evidence type="ECO:0000313" key="2">
    <source>
        <dbReference type="Proteomes" id="UP001603857"/>
    </source>
</evidence>
<dbReference type="EMBL" id="JBGMDY010000008">
    <property type="protein sequence ID" value="KAL2325609.1"/>
    <property type="molecule type" value="Genomic_DNA"/>
</dbReference>
<proteinExistence type="predicted"/>
<reference evidence="1 2" key="1">
    <citation type="submission" date="2024-08" db="EMBL/GenBank/DDBJ databases">
        <title>Insights into the chromosomal genome structure of Flemingia macrophylla.</title>
        <authorList>
            <person name="Ding Y."/>
            <person name="Zhao Y."/>
            <person name="Bi W."/>
            <person name="Wu M."/>
            <person name="Zhao G."/>
            <person name="Gong Y."/>
            <person name="Li W."/>
            <person name="Zhang P."/>
        </authorList>
    </citation>
    <scope>NUCLEOTIDE SEQUENCE [LARGE SCALE GENOMIC DNA]</scope>
    <source>
        <strain evidence="1">DYQJB</strain>
        <tissue evidence="1">Leaf</tissue>
    </source>
</reference>
<dbReference type="Proteomes" id="UP001603857">
    <property type="component" value="Unassembled WGS sequence"/>
</dbReference>
<protein>
    <submittedName>
        <fullName evidence="1">Uncharacterized protein</fullName>
    </submittedName>
</protein>
<gene>
    <name evidence="1" type="ORF">Fmac_024667</name>
</gene>
<dbReference type="AlphaFoldDB" id="A0ABD1LQ24"/>
<dbReference type="InterPro" id="IPR046960">
    <property type="entry name" value="PPR_At4g14850-like_plant"/>
</dbReference>
<comment type="caution">
    <text evidence="1">The sequence shown here is derived from an EMBL/GenBank/DDBJ whole genome shotgun (WGS) entry which is preliminary data.</text>
</comment>
<organism evidence="1 2">
    <name type="scientific">Flemingia macrophylla</name>
    <dbReference type="NCBI Taxonomy" id="520843"/>
    <lineage>
        <taxon>Eukaryota</taxon>
        <taxon>Viridiplantae</taxon>
        <taxon>Streptophyta</taxon>
        <taxon>Embryophyta</taxon>
        <taxon>Tracheophyta</taxon>
        <taxon>Spermatophyta</taxon>
        <taxon>Magnoliopsida</taxon>
        <taxon>eudicotyledons</taxon>
        <taxon>Gunneridae</taxon>
        <taxon>Pentapetalae</taxon>
        <taxon>rosids</taxon>
        <taxon>fabids</taxon>
        <taxon>Fabales</taxon>
        <taxon>Fabaceae</taxon>
        <taxon>Papilionoideae</taxon>
        <taxon>50 kb inversion clade</taxon>
        <taxon>NPAAA clade</taxon>
        <taxon>indigoferoid/millettioid clade</taxon>
        <taxon>Phaseoleae</taxon>
        <taxon>Flemingia</taxon>
    </lineage>
</organism>
<dbReference type="PANTHER" id="PTHR47926">
    <property type="entry name" value="PENTATRICOPEPTIDE REPEAT-CONTAINING PROTEIN"/>
    <property type="match status" value="1"/>
</dbReference>
<name>A0ABD1LQ24_9FABA</name>
<accession>A0ABD1LQ24</accession>
<dbReference type="PANTHER" id="PTHR47926:SF342">
    <property type="entry name" value="TETRATRICOPEPTIDE-LIKE HELICAL DOMAIN-CONTAINING PROTEIN-RELATED"/>
    <property type="match status" value="1"/>
</dbReference>